<sequence>MSGLQLNCSQLNRQLVPLQRQQIQQRQLWICEVAFPRLWELLWGRVFNGHCALWEPSYVTAFAAEAPMPPPPRKGPSLASGRLEPGAGGMGHGALAEPQLTLRAELSAEEPPPQPTLCCDNHSLPSSYTLGARGGWGLGLATYIPSFTACQAGGLGCDAVMLGLGLA</sequence>
<name>A0A176W5H2_MARPO</name>
<dbReference type="EMBL" id="LVLJ01001744">
    <property type="protein sequence ID" value="OAE28259.1"/>
    <property type="molecule type" value="Genomic_DNA"/>
</dbReference>
<feature type="region of interest" description="Disordered" evidence="1">
    <location>
        <begin position="69"/>
        <end position="90"/>
    </location>
</feature>
<comment type="caution">
    <text evidence="2">The sequence shown here is derived from an EMBL/GenBank/DDBJ whole genome shotgun (WGS) entry which is preliminary data.</text>
</comment>
<gene>
    <name evidence="2" type="ORF">AXG93_4492s1500</name>
</gene>
<accession>A0A176W5H2</accession>
<evidence type="ECO:0000313" key="2">
    <source>
        <dbReference type="EMBL" id="OAE28259.1"/>
    </source>
</evidence>
<protein>
    <submittedName>
        <fullName evidence="2">Uncharacterized protein</fullName>
    </submittedName>
</protein>
<evidence type="ECO:0000256" key="1">
    <source>
        <dbReference type="SAM" id="MobiDB-lite"/>
    </source>
</evidence>
<dbReference type="AlphaFoldDB" id="A0A176W5H2"/>
<keyword evidence="3" id="KW-1185">Reference proteome</keyword>
<proteinExistence type="predicted"/>
<reference evidence="2" key="1">
    <citation type="submission" date="2016-03" db="EMBL/GenBank/DDBJ databases">
        <title>Mechanisms controlling the formation of the plant cell surface in tip-growing cells are functionally conserved among land plants.</title>
        <authorList>
            <person name="Honkanen S."/>
            <person name="Jones V.A."/>
            <person name="Morieri G."/>
            <person name="Champion C."/>
            <person name="Hetherington A.J."/>
            <person name="Kelly S."/>
            <person name="Saint-Marcoux D."/>
            <person name="Proust H."/>
            <person name="Prescott H."/>
            <person name="Dolan L."/>
        </authorList>
    </citation>
    <scope>NUCLEOTIDE SEQUENCE [LARGE SCALE GENOMIC DNA]</scope>
    <source>
        <tissue evidence="2">Whole gametophyte</tissue>
    </source>
</reference>
<organism evidence="2 3">
    <name type="scientific">Marchantia polymorpha subsp. ruderalis</name>
    <dbReference type="NCBI Taxonomy" id="1480154"/>
    <lineage>
        <taxon>Eukaryota</taxon>
        <taxon>Viridiplantae</taxon>
        <taxon>Streptophyta</taxon>
        <taxon>Embryophyta</taxon>
        <taxon>Marchantiophyta</taxon>
        <taxon>Marchantiopsida</taxon>
        <taxon>Marchantiidae</taxon>
        <taxon>Marchantiales</taxon>
        <taxon>Marchantiaceae</taxon>
        <taxon>Marchantia</taxon>
    </lineage>
</organism>
<evidence type="ECO:0000313" key="3">
    <source>
        <dbReference type="Proteomes" id="UP000077202"/>
    </source>
</evidence>
<dbReference type="Proteomes" id="UP000077202">
    <property type="component" value="Unassembled WGS sequence"/>
</dbReference>